<dbReference type="PRINTS" id="PR00080">
    <property type="entry name" value="SDRFAMILY"/>
</dbReference>
<dbReference type="EMBL" id="JBHMCG010000203">
    <property type="protein sequence ID" value="MFB9578940.1"/>
    <property type="molecule type" value="Genomic_DNA"/>
</dbReference>
<dbReference type="PANTHER" id="PTHR42901:SF1">
    <property type="entry name" value="ALCOHOL DEHYDROGENASE"/>
    <property type="match status" value="1"/>
</dbReference>
<dbReference type="GO" id="GO:0016491">
    <property type="term" value="F:oxidoreductase activity"/>
    <property type="evidence" value="ECO:0007669"/>
    <property type="project" value="UniProtKB-KW"/>
</dbReference>
<dbReference type="Proteomes" id="UP001589710">
    <property type="component" value="Unassembled WGS sequence"/>
</dbReference>
<dbReference type="RefSeq" id="WP_345511824.1">
    <property type="nucleotide sequence ID" value="NZ_BAAAXD010000012.1"/>
</dbReference>
<evidence type="ECO:0000256" key="3">
    <source>
        <dbReference type="RuleBase" id="RU000363"/>
    </source>
</evidence>
<dbReference type="PROSITE" id="PS00061">
    <property type="entry name" value="ADH_SHORT"/>
    <property type="match status" value="1"/>
</dbReference>
<dbReference type="InterPro" id="IPR020904">
    <property type="entry name" value="Sc_DH/Rdtase_CS"/>
</dbReference>
<accession>A0ABV5RM54</accession>
<evidence type="ECO:0000313" key="4">
    <source>
        <dbReference type="EMBL" id="MFB9578940.1"/>
    </source>
</evidence>
<evidence type="ECO:0000256" key="2">
    <source>
        <dbReference type="ARBA" id="ARBA00023002"/>
    </source>
</evidence>
<dbReference type="PRINTS" id="PR00081">
    <property type="entry name" value="GDHRDH"/>
</dbReference>
<comment type="similarity">
    <text evidence="1 3">Belongs to the short-chain dehydrogenases/reductases (SDR) family.</text>
</comment>
<reference evidence="4 5" key="1">
    <citation type="submission" date="2024-09" db="EMBL/GenBank/DDBJ databases">
        <authorList>
            <person name="Sun Q."/>
            <person name="Mori K."/>
        </authorList>
    </citation>
    <scope>NUCLEOTIDE SEQUENCE [LARGE SCALE GENOMIC DNA]</scope>
    <source>
        <strain evidence="4 5">JCM 3331</strain>
    </source>
</reference>
<keyword evidence="5" id="KW-1185">Reference proteome</keyword>
<dbReference type="Pfam" id="PF00106">
    <property type="entry name" value="adh_short"/>
    <property type="match status" value="1"/>
</dbReference>
<dbReference type="PIRSF" id="PIRSF000126">
    <property type="entry name" value="11-beta-HSD1"/>
    <property type="match status" value="1"/>
</dbReference>
<keyword evidence="2 4" id="KW-0560">Oxidoreductase</keyword>
<dbReference type="InterPro" id="IPR002347">
    <property type="entry name" value="SDR_fam"/>
</dbReference>
<dbReference type="SUPFAM" id="SSF51735">
    <property type="entry name" value="NAD(P)-binding Rossmann-fold domains"/>
    <property type="match status" value="1"/>
</dbReference>
<dbReference type="InterPro" id="IPR036291">
    <property type="entry name" value="NAD(P)-bd_dom_sf"/>
</dbReference>
<protein>
    <submittedName>
        <fullName evidence="4">SDR family oxidoreductase</fullName>
        <ecNumber evidence="4">1.-.-.-</ecNumber>
    </submittedName>
</protein>
<gene>
    <name evidence="4" type="ORF">ACFFTL_43520</name>
</gene>
<sequence>MSARDANVGNAGAAARADAAAAIRAAEPADAALSGCAALVTGASSGIGAATALALARQGAALALVARRADRLEELTTAIRERGGSCVALTADLRDATQARRAVEDAVDRFARLDVLVNNAGYVAIGAVEEGDPEEWDRMVDLNLKAVLHMSQAALPHLLRAAADAPRRVADLVNVSSLAGRVARKNNSVYSATKHAVGAFSEALRQEVTGRGVRVGLVEPGMTTTEMSTGAGFAAARGLPPSTWLDAEDIARAIAFMVTQPRHAAVNEIMVRPTAQEH</sequence>
<dbReference type="PANTHER" id="PTHR42901">
    <property type="entry name" value="ALCOHOL DEHYDROGENASE"/>
    <property type="match status" value="1"/>
</dbReference>
<name>A0ABV5RM54_9ACTN</name>
<comment type="caution">
    <text evidence="4">The sequence shown here is derived from an EMBL/GenBank/DDBJ whole genome shotgun (WGS) entry which is preliminary data.</text>
</comment>
<dbReference type="EC" id="1.-.-.-" evidence="4"/>
<dbReference type="Gene3D" id="3.40.50.720">
    <property type="entry name" value="NAD(P)-binding Rossmann-like Domain"/>
    <property type="match status" value="1"/>
</dbReference>
<evidence type="ECO:0000256" key="1">
    <source>
        <dbReference type="ARBA" id="ARBA00006484"/>
    </source>
</evidence>
<evidence type="ECO:0000313" key="5">
    <source>
        <dbReference type="Proteomes" id="UP001589710"/>
    </source>
</evidence>
<organism evidence="4 5">
    <name type="scientific">Streptomyces yanii</name>
    <dbReference type="NCBI Taxonomy" id="78510"/>
    <lineage>
        <taxon>Bacteria</taxon>
        <taxon>Bacillati</taxon>
        <taxon>Actinomycetota</taxon>
        <taxon>Actinomycetes</taxon>
        <taxon>Kitasatosporales</taxon>
        <taxon>Streptomycetaceae</taxon>
        <taxon>Streptomyces</taxon>
    </lineage>
</organism>
<proteinExistence type="inferred from homology"/>